<name>A0AAE3QXR5_9BACT</name>
<proteinExistence type="predicted"/>
<dbReference type="Gene3D" id="3.40.50.1820">
    <property type="entry name" value="alpha/beta hydrolase"/>
    <property type="match status" value="1"/>
</dbReference>
<reference evidence="1" key="1">
    <citation type="submission" date="2023-05" db="EMBL/GenBank/DDBJ databases">
        <authorList>
            <person name="Zhang X."/>
        </authorList>
    </citation>
    <scope>NUCLEOTIDE SEQUENCE</scope>
    <source>
        <strain evidence="1">BD1B2-1</strain>
    </source>
</reference>
<protein>
    <submittedName>
        <fullName evidence="1">Alpha/beta hydrolase</fullName>
        <ecNumber evidence="1">3.-.-.-</ecNumber>
    </submittedName>
</protein>
<dbReference type="InterPro" id="IPR010662">
    <property type="entry name" value="RBBP9/YdeN"/>
</dbReference>
<evidence type="ECO:0000313" key="2">
    <source>
        <dbReference type="Proteomes" id="UP001232063"/>
    </source>
</evidence>
<evidence type="ECO:0000313" key="1">
    <source>
        <dbReference type="EMBL" id="MDJ1500021.1"/>
    </source>
</evidence>
<gene>
    <name evidence="1" type="ORF">QNI22_05170</name>
</gene>
<dbReference type="InterPro" id="IPR029058">
    <property type="entry name" value="AB_hydrolase_fold"/>
</dbReference>
<accession>A0AAE3QXR5</accession>
<sequence>MNFQSTILITPGLGNSGEQHWQTLWEKQFSDFKRIEQKDWDTPVCSDWTKVIDEVVMQYDPANVILVGHSLACTTIASWAKQYNRKIKGALLVAPSDTEAPTYPAGTTGFTPMTLFRLPFPSIVVTSTNDYYVTLDRATQFADAWGSELVVIGEAGHINVAAGFGEWPAGLEILRRLDNGL</sequence>
<dbReference type="SUPFAM" id="SSF53474">
    <property type="entry name" value="alpha/beta-Hydrolases"/>
    <property type="match status" value="1"/>
</dbReference>
<comment type="caution">
    <text evidence="1">The sequence shown here is derived from an EMBL/GenBank/DDBJ whole genome shotgun (WGS) entry which is preliminary data.</text>
</comment>
<dbReference type="RefSeq" id="WP_314509553.1">
    <property type="nucleotide sequence ID" value="NZ_JASJOU010000001.1"/>
</dbReference>
<dbReference type="Pfam" id="PF06821">
    <property type="entry name" value="Ser_hydrolase"/>
    <property type="match status" value="1"/>
</dbReference>
<dbReference type="EMBL" id="JASJOU010000001">
    <property type="protein sequence ID" value="MDJ1500021.1"/>
    <property type="molecule type" value="Genomic_DNA"/>
</dbReference>
<dbReference type="GO" id="GO:0016787">
    <property type="term" value="F:hydrolase activity"/>
    <property type="evidence" value="ECO:0007669"/>
    <property type="project" value="UniProtKB-KW"/>
</dbReference>
<dbReference type="EC" id="3.-.-.-" evidence="1"/>
<dbReference type="AlphaFoldDB" id="A0AAE3QXR5"/>
<dbReference type="Proteomes" id="UP001232063">
    <property type="component" value="Unassembled WGS sequence"/>
</dbReference>
<keyword evidence="1" id="KW-0378">Hydrolase</keyword>
<organism evidence="1 2">
    <name type="scientific">Xanthocytophaga agilis</name>
    <dbReference type="NCBI Taxonomy" id="3048010"/>
    <lineage>
        <taxon>Bacteria</taxon>
        <taxon>Pseudomonadati</taxon>
        <taxon>Bacteroidota</taxon>
        <taxon>Cytophagia</taxon>
        <taxon>Cytophagales</taxon>
        <taxon>Rhodocytophagaceae</taxon>
        <taxon>Xanthocytophaga</taxon>
    </lineage>
</organism>
<keyword evidence="2" id="KW-1185">Reference proteome</keyword>